<evidence type="ECO:0000313" key="1">
    <source>
        <dbReference type="EMBL" id="AYL37535.1"/>
    </source>
</evidence>
<dbReference type="GeneID" id="93885169"/>
<dbReference type="Proteomes" id="UP000282170">
    <property type="component" value="Chromosome"/>
</dbReference>
<proteinExistence type="predicted"/>
<keyword evidence="2" id="KW-1185">Reference proteome</keyword>
<organism evidence="1 2">
    <name type="scientific">Streptomyces fungicidicus</name>
    <dbReference type="NCBI Taxonomy" id="68203"/>
    <lineage>
        <taxon>Bacteria</taxon>
        <taxon>Bacillati</taxon>
        <taxon>Actinomycetota</taxon>
        <taxon>Actinomycetes</taxon>
        <taxon>Kitasatosporales</taxon>
        <taxon>Streptomycetaceae</taxon>
        <taxon>Streptomyces</taxon>
    </lineage>
</organism>
<evidence type="ECO:0000313" key="2">
    <source>
        <dbReference type="Proteomes" id="UP000282170"/>
    </source>
</evidence>
<reference evidence="1 2" key="1">
    <citation type="submission" date="2017-09" db="EMBL/GenBank/DDBJ databases">
        <authorList>
            <person name="Zhang H."/>
            <person name="Hu S."/>
            <person name="Xu J."/>
            <person name="He Z."/>
        </authorList>
    </citation>
    <scope>NUCLEOTIDE SEQUENCE [LARGE SCALE GENOMIC DNA]</scope>
    <source>
        <strain evidence="1 2">TXX3120</strain>
    </source>
</reference>
<protein>
    <submittedName>
        <fullName evidence="1">Uncharacterized protein</fullName>
    </submittedName>
</protein>
<accession>A0A494UVG5</accession>
<dbReference type="KEGG" id="sfug:CNQ36_20270"/>
<dbReference type="AlphaFoldDB" id="A0A494UVG5"/>
<dbReference type="RefSeq" id="WP_121547061.1">
    <property type="nucleotide sequence ID" value="NZ_CP023407.1"/>
</dbReference>
<name>A0A494UVG5_9ACTN</name>
<sequence length="694" mass="77100">MGSGFSGIDPDELEGTINSLQKDQERLRSSATWIKSSFERYGIDAAPLTELLAIAGWAENQLPSLRRRWHLALAETKKYGYKDMVQIDESKVGQTAQSRANGKKLAEEFQKKVDEGDPITPELFADLRANRADADYLKAFYESLGSRRLLWLSNDMGDRFNDQYKDHPEQREKDRLIIAETFGSFTKVAFEGKTAKEKQRLWNKWFDDSAMDEYDGFRPDRLTPFLKGGNHDKDFLVAFGDRVFKKDTKTNETRFFGNGGLGEGEWGKDSYQELFSAIGDNPEAAGEWFDHNNEFALKALYPTGPWKVDEPKERGKAFFELLNAATVELKQENPSLAEKNTARILFDNYQHRTGSDTKSLHPIGGTQALYASIITAYWKDLEHGVTSAVSNSLWGSDVQAKGEEKFGSASKWNLNDFLKGQDSGRPGLEANEKLWRALMEESARDPQAAGTLSALFQAHNEKAIDQSYATRESGEYAGSYASMQRGMMQEFYQTTMKVASTELETSIDKWVEDTNNARAAVIDTAASVAAGAAGGAGLAGVKGAAVGVAYGLGQDVFTGWIKELVKVDANDAPKGLKEQFEGVKKATADFSWQNDYQTNASAAWEHGRIENVTVVTHDDNDETRTAVYTGDPRAYAKGAGNFLDKDGQVLNVSEMTNAQRTAYSNWLQDPAVVNAVWPEFSTGRDGRDYPGQDQ</sequence>
<dbReference type="EMBL" id="CP023407">
    <property type="protein sequence ID" value="AYL37535.1"/>
    <property type="molecule type" value="Genomic_DNA"/>
</dbReference>
<gene>
    <name evidence="1" type="ORF">CNQ36_20270</name>
</gene>